<name>A0A8H9LB03_9ACTN</name>
<keyword evidence="7" id="KW-0547">Nucleotide-binding</keyword>
<evidence type="ECO:0000256" key="4">
    <source>
        <dbReference type="ARBA" id="ARBA00012142"/>
    </source>
</evidence>
<evidence type="ECO:0000256" key="6">
    <source>
        <dbReference type="ARBA" id="ARBA00022723"/>
    </source>
</evidence>
<evidence type="ECO:0000256" key="7">
    <source>
        <dbReference type="ARBA" id="ARBA00022741"/>
    </source>
</evidence>
<evidence type="ECO:0000256" key="12">
    <source>
        <dbReference type="ARBA" id="ARBA00023317"/>
    </source>
</evidence>
<dbReference type="OrthoDB" id="9812123at2"/>
<dbReference type="EMBL" id="BMMN01000004">
    <property type="protein sequence ID" value="GGO10653.1"/>
    <property type="molecule type" value="Genomic_DNA"/>
</dbReference>
<evidence type="ECO:0000256" key="11">
    <source>
        <dbReference type="ARBA" id="ARBA00023152"/>
    </source>
</evidence>
<evidence type="ECO:0000256" key="5">
    <source>
        <dbReference type="ARBA" id="ARBA00022679"/>
    </source>
</evidence>
<proteinExistence type="inferred from homology"/>
<dbReference type="InterPro" id="IPR011037">
    <property type="entry name" value="Pyrv_Knase-like_insert_dom_sf"/>
</dbReference>
<reference evidence="16" key="2">
    <citation type="submission" date="2020-09" db="EMBL/GenBank/DDBJ databases">
        <authorList>
            <person name="Sun Q."/>
            <person name="Zhou Y."/>
        </authorList>
    </citation>
    <scope>NUCLEOTIDE SEQUENCE</scope>
    <source>
        <strain evidence="16">CGMCC 4.7138</strain>
    </source>
</reference>
<evidence type="ECO:0000259" key="15">
    <source>
        <dbReference type="Pfam" id="PF00224"/>
    </source>
</evidence>
<evidence type="ECO:0000256" key="1">
    <source>
        <dbReference type="ARBA" id="ARBA00001958"/>
    </source>
</evidence>
<dbReference type="InterPro" id="IPR015806">
    <property type="entry name" value="Pyrv_Knase_insert_dom_sf"/>
</dbReference>
<dbReference type="GO" id="GO:0016301">
    <property type="term" value="F:kinase activity"/>
    <property type="evidence" value="ECO:0007669"/>
    <property type="project" value="UniProtKB-KW"/>
</dbReference>
<evidence type="ECO:0000256" key="14">
    <source>
        <dbReference type="RuleBase" id="RU000504"/>
    </source>
</evidence>
<keyword evidence="17" id="KW-1185">Reference proteome</keyword>
<evidence type="ECO:0000256" key="2">
    <source>
        <dbReference type="ARBA" id="ARBA00004997"/>
    </source>
</evidence>
<keyword evidence="9" id="KW-0067">ATP-binding</keyword>
<evidence type="ECO:0000313" key="17">
    <source>
        <dbReference type="Proteomes" id="UP000653480"/>
    </source>
</evidence>
<dbReference type="Proteomes" id="UP000653480">
    <property type="component" value="Unassembled WGS sequence"/>
</dbReference>
<keyword evidence="10 14" id="KW-0460">Magnesium</keyword>
<dbReference type="GO" id="GO:0000287">
    <property type="term" value="F:magnesium ion binding"/>
    <property type="evidence" value="ECO:0007669"/>
    <property type="project" value="UniProtKB-UniRule"/>
</dbReference>
<evidence type="ECO:0000256" key="13">
    <source>
        <dbReference type="NCBIfam" id="TIGR01064"/>
    </source>
</evidence>
<comment type="caution">
    <text evidence="16">The sequence shown here is derived from an EMBL/GenBank/DDBJ whole genome shotgun (WGS) entry which is preliminary data.</text>
</comment>
<comment type="catalytic activity">
    <reaction evidence="14">
        <text>pyruvate + ATP = phosphoenolpyruvate + ADP + H(+)</text>
        <dbReference type="Rhea" id="RHEA:18157"/>
        <dbReference type="ChEBI" id="CHEBI:15361"/>
        <dbReference type="ChEBI" id="CHEBI:15378"/>
        <dbReference type="ChEBI" id="CHEBI:30616"/>
        <dbReference type="ChEBI" id="CHEBI:58702"/>
        <dbReference type="ChEBI" id="CHEBI:456216"/>
        <dbReference type="EC" id="2.7.1.40"/>
    </reaction>
</comment>
<evidence type="ECO:0000256" key="10">
    <source>
        <dbReference type="ARBA" id="ARBA00022842"/>
    </source>
</evidence>
<dbReference type="Pfam" id="PF00224">
    <property type="entry name" value="PK"/>
    <property type="match status" value="1"/>
</dbReference>
<keyword evidence="11 14" id="KW-0324">Glycolysis</keyword>
<dbReference type="EC" id="2.7.1.40" evidence="4 13"/>
<dbReference type="UniPathway" id="UPA00109">
    <property type="reaction ID" value="UER00188"/>
</dbReference>
<reference evidence="16" key="1">
    <citation type="journal article" date="2014" name="Int. J. Syst. Evol. Microbiol.">
        <title>Complete genome sequence of Corynebacterium casei LMG S-19264T (=DSM 44701T), isolated from a smear-ripened cheese.</title>
        <authorList>
            <consortium name="US DOE Joint Genome Institute (JGI-PGF)"/>
            <person name="Walter F."/>
            <person name="Albersmeier A."/>
            <person name="Kalinowski J."/>
            <person name="Ruckert C."/>
        </authorList>
    </citation>
    <scope>NUCLEOTIDE SEQUENCE</scope>
    <source>
        <strain evidence="16">CGMCC 4.7138</strain>
    </source>
</reference>
<dbReference type="InterPro" id="IPR015813">
    <property type="entry name" value="Pyrv/PenolPyrv_kinase-like_dom"/>
</dbReference>
<gene>
    <name evidence="16" type="ORF">GCM10011574_27450</name>
</gene>
<dbReference type="SUPFAM" id="SSF51621">
    <property type="entry name" value="Phosphoenolpyruvate/pyruvate domain"/>
    <property type="match status" value="1"/>
</dbReference>
<accession>A0A8H9LB03</accession>
<dbReference type="InterPro" id="IPR015793">
    <property type="entry name" value="Pyrv_Knase_brl"/>
</dbReference>
<dbReference type="GO" id="GO:0004743">
    <property type="term" value="F:pyruvate kinase activity"/>
    <property type="evidence" value="ECO:0007669"/>
    <property type="project" value="UniProtKB-UniRule"/>
</dbReference>
<dbReference type="AlphaFoldDB" id="A0A8H9LB03"/>
<comment type="cofactor">
    <cofactor evidence="1">
        <name>K(+)</name>
        <dbReference type="ChEBI" id="CHEBI:29103"/>
    </cofactor>
</comment>
<dbReference type="InterPro" id="IPR040442">
    <property type="entry name" value="Pyrv_kinase-like_dom_sf"/>
</dbReference>
<protein>
    <recommendedName>
        <fullName evidence="4 13">Pyruvate kinase</fullName>
        <ecNumber evidence="4 13">2.7.1.40</ecNumber>
    </recommendedName>
</protein>
<dbReference type="PANTHER" id="PTHR11817">
    <property type="entry name" value="PYRUVATE KINASE"/>
    <property type="match status" value="1"/>
</dbReference>
<dbReference type="SUPFAM" id="SSF50800">
    <property type="entry name" value="PK beta-barrel domain-like"/>
    <property type="match status" value="1"/>
</dbReference>
<dbReference type="Gene3D" id="2.40.33.10">
    <property type="entry name" value="PK beta-barrel domain-like"/>
    <property type="match status" value="1"/>
</dbReference>
<sequence length="363" mass="38544">MSRTRVIATIGPATRSAETLARLARAGMNLVRLNASHNTLDWHRDTIALVRRVLPATPILLDVPGRKIRTANLASEPVFGVGDTIILTTQTGDDGGRKVPISSRRLHLDVSAGDTLLADDGKLRFTVVDVRGPDLHCRAEVAGRLRSRKGINAPGVDLGGELVGERDREMLAFARETGVDLVGISFVESAGHVGLVRKELSGGHAGIVAKIETPRAVRNLEEIIDSADAIMIDRGDLSIETDVKQIGLLQKEILARSAEFDKPVIVATEMLDSMIERPYPTKAEILDITNAVLAGAAGVMLSGETAVGAHPVESVRTMKQVASAAEEYLRKAEASDDAGPAPAHVLTVRLAGGSAADPAGRQR</sequence>
<evidence type="ECO:0000256" key="9">
    <source>
        <dbReference type="ARBA" id="ARBA00022840"/>
    </source>
</evidence>
<evidence type="ECO:0000313" key="16">
    <source>
        <dbReference type="EMBL" id="GGO10653.1"/>
    </source>
</evidence>
<dbReference type="Gene3D" id="3.20.20.60">
    <property type="entry name" value="Phosphoenolpyruvate-binding domains"/>
    <property type="match status" value="1"/>
</dbReference>
<keyword evidence="5 14" id="KW-0808">Transferase</keyword>
<dbReference type="InterPro" id="IPR001697">
    <property type="entry name" value="Pyr_Knase"/>
</dbReference>
<dbReference type="RefSeq" id="WP_142568309.1">
    <property type="nucleotide sequence ID" value="NZ_BMMN01000004.1"/>
</dbReference>
<dbReference type="GO" id="GO:0005524">
    <property type="term" value="F:ATP binding"/>
    <property type="evidence" value="ECO:0007669"/>
    <property type="project" value="UniProtKB-KW"/>
</dbReference>
<comment type="pathway">
    <text evidence="2 14">Carbohydrate degradation; glycolysis; pyruvate from D-glyceraldehyde 3-phosphate: step 5/5.</text>
</comment>
<keyword evidence="12 16" id="KW-0670">Pyruvate</keyword>
<organism evidence="16 17">
    <name type="scientific">Microbispora bryophytorum</name>
    <dbReference type="NCBI Taxonomy" id="1460882"/>
    <lineage>
        <taxon>Bacteria</taxon>
        <taxon>Bacillati</taxon>
        <taxon>Actinomycetota</taxon>
        <taxon>Actinomycetes</taxon>
        <taxon>Streptosporangiales</taxon>
        <taxon>Streptosporangiaceae</taxon>
        <taxon>Microbispora</taxon>
    </lineage>
</organism>
<keyword evidence="6" id="KW-0479">Metal-binding</keyword>
<dbReference type="NCBIfam" id="TIGR01064">
    <property type="entry name" value="pyruv_kin"/>
    <property type="match status" value="1"/>
</dbReference>
<evidence type="ECO:0000256" key="3">
    <source>
        <dbReference type="ARBA" id="ARBA00008663"/>
    </source>
</evidence>
<dbReference type="GO" id="GO:0030955">
    <property type="term" value="F:potassium ion binding"/>
    <property type="evidence" value="ECO:0007669"/>
    <property type="project" value="UniProtKB-UniRule"/>
</dbReference>
<keyword evidence="8 14" id="KW-0418">Kinase</keyword>
<dbReference type="PRINTS" id="PR01050">
    <property type="entry name" value="PYRUVTKNASE"/>
</dbReference>
<evidence type="ECO:0000256" key="8">
    <source>
        <dbReference type="ARBA" id="ARBA00022777"/>
    </source>
</evidence>
<feature type="domain" description="Pyruvate kinase barrel" evidence="15">
    <location>
        <begin position="2"/>
        <end position="315"/>
    </location>
</feature>
<comment type="similarity">
    <text evidence="3 14">Belongs to the pyruvate kinase family.</text>
</comment>